<name>A0A5B8SV56_9GAMM</name>
<dbReference type="Proteomes" id="UP000321272">
    <property type="component" value="Chromosome"/>
</dbReference>
<evidence type="ECO:0000313" key="2">
    <source>
        <dbReference type="Proteomes" id="UP000321272"/>
    </source>
</evidence>
<dbReference type="KEGG" id="paur:FGL86_15120"/>
<dbReference type="AlphaFoldDB" id="A0A5B8SV56"/>
<organism evidence="1 2">
    <name type="scientific">Pistricoccus aurantiacus</name>
    <dbReference type="NCBI Taxonomy" id="1883414"/>
    <lineage>
        <taxon>Bacteria</taxon>
        <taxon>Pseudomonadati</taxon>
        <taxon>Pseudomonadota</taxon>
        <taxon>Gammaproteobacteria</taxon>
        <taxon>Oceanospirillales</taxon>
        <taxon>Halomonadaceae</taxon>
        <taxon>Pistricoccus</taxon>
    </lineage>
</organism>
<dbReference type="EMBL" id="CP042382">
    <property type="protein sequence ID" value="QEA40281.1"/>
    <property type="molecule type" value="Genomic_DNA"/>
</dbReference>
<gene>
    <name evidence="1" type="ORF">FGL86_15120</name>
</gene>
<sequence>MWEKPDASSWYYFTQRSNHPTLRPRISPAILAKKSTFPATIPPPAAPHIFTKSACALSPSERQKLLPQHAELVDKFVRRLGAILPWDHKVLDATVHIKRQLSQAGTPIGEIDTASAGHAIASGCMLVGDQ</sequence>
<dbReference type="OrthoDB" id="9796690at2"/>
<dbReference type="RefSeq" id="WP_147185471.1">
    <property type="nucleotide sequence ID" value="NZ_CP042382.1"/>
</dbReference>
<dbReference type="Gene3D" id="3.40.50.1010">
    <property type="entry name" value="5'-nuclease"/>
    <property type="match status" value="1"/>
</dbReference>
<protein>
    <submittedName>
        <fullName evidence="1">Type II toxin-antitoxin system VapC family toxin</fullName>
    </submittedName>
</protein>
<dbReference type="InterPro" id="IPR029060">
    <property type="entry name" value="PIN-like_dom_sf"/>
</dbReference>
<dbReference type="SUPFAM" id="SSF88723">
    <property type="entry name" value="PIN domain-like"/>
    <property type="match status" value="1"/>
</dbReference>
<proteinExistence type="predicted"/>
<evidence type="ECO:0000313" key="1">
    <source>
        <dbReference type="EMBL" id="QEA40281.1"/>
    </source>
</evidence>
<dbReference type="CDD" id="cd09881">
    <property type="entry name" value="PIN_VapC4-5_FitB-like"/>
    <property type="match status" value="1"/>
</dbReference>
<reference evidence="1 2" key="1">
    <citation type="submission" date="2019-06" db="EMBL/GenBank/DDBJ databases">
        <title>Genome analyses of bacteria isolated from kimchi.</title>
        <authorList>
            <person name="Lee S."/>
            <person name="Ahn S."/>
            <person name="Roh S."/>
        </authorList>
    </citation>
    <scope>NUCLEOTIDE SEQUENCE [LARGE SCALE GENOMIC DNA]</scope>
    <source>
        <strain evidence="1 2">CBA4606</strain>
    </source>
</reference>
<keyword evidence="2" id="KW-1185">Reference proteome</keyword>
<accession>A0A5B8SV56</accession>